<dbReference type="PANTHER" id="PTHR13348:SF0">
    <property type="entry name" value="RIBONUCLEASE P PROTEIN SUBUNIT P29"/>
    <property type="match status" value="1"/>
</dbReference>
<evidence type="ECO:0000256" key="2">
    <source>
        <dbReference type="ARBA" id="ARBA00006181"/>
    </source>
</evidence>
<reference evidence="3 4" key="1">
    <citation type="journal article" date="2016" name="Nat. Commun.">
        <title>Ectomycorrhizal ecology is imprinted in the genome of the dominant symbiotic fungus Cenococcum geophilum.</title>
        <authorList>
            <consortium name="DOE Joint Genome Institute"/>
            <person name="Peter M."/>
            <person name="Kohler A."/>
            <person name="Ohm R.A."/>
            <person name="Kuo A."/>
            <person name="Krutzmann J."/>
            <person name="Morin E."/>
            <person name="Arend M."/>
            <person name="Barry K.W."/>
            <person name="Binder M."/>
            <person name="Choi C."/>
            <person name="Clum A."/>
            <person name="Copeland A."/>
            <person name="Grisel N."/>
            <person name="Haridas S."/>
            <person name="Kipfer T."/>
            <person name="LaButti K."/>
            <person name="Lindquist E."/>
            <person name="Lipzen A."/>
            <person name="Maire R."/>
            <person name="Meier B."/>
            <person name="Mihaltcheva S."/>
            <person name="Molinier V."/>
            <person name="Murat C."/>
            <person name="Poggeler S."/>
            <person name="Quandt C.A."/>
            <person name="Sperisen C."/>
            <person name="Tritt A."/>
            <person name="Tisserant E."/>
            <person name="Crous P.W."/>
            <person name="Henrissat B."/>
            <person name="Nehls U."/>
            <person name="Egli S."/>
            <person name="Spatafora J.W."/>
            <person name="Grigoriev I.V."/>
            <person name="Martin F.M."/>
        </authorList>
    </citation>
    <scope>NUCLEOTIDE SEQUENCE [LARGE SCALE GENOMIC DNA]</scope>
    <source>
        <strain evidence="3 4">CBS 459.81</strain>
    </source>
</reference>
<dbReference type="Gene3D" id="2.30.30.210">
    <property type="entry name" value="Ribonuclease P/MRP, subunit p29"/>
    <property type="match status" value="1"/>
</dbReference>
<proteinExistence type="inferred from homology"/>
<keyword evidence="4" id="KW-1185">Reference proteome</keyword>
<dbReference type="AlphaFoldDB" id="A0A8E2E854"/>
<dbReference type="GO" id="GO:0005634">
    <property type="term" value="C:nucleus"/>
    <property type="evidence" value="ECO:0007669"/>
    <property type="project" value="UniProtKB-SubCell"/>
</dbReference>
<dbReference type="GO" id="GO:0000172">
    <property type="term" value="C:ribonuclease MRP complex"/>
    <property type="evidence" value="ECO:0007669"/>
    <property type="project" value="InterPro"/>
</dbReference>
<dbReference type="Proteomes" id="UP000250266">
    <property type="component" value="Unassembled WGS sequence"/>
</dbReference>
<organism evidence="3 4">
    <name type="scientific">Lepidopterella palustris CBS 459.81</name>
    <dbReference type="NCBI Taxonomy" id="1314670"/>
    <lineage>
        <taxon>Eukaryota</taxon>
        <taxon>Fungi</taxon>
        <taxon>Dikarya</taxon>
        <taxon>Ascomycota</taxon>
        <taxon>Pezizomycotina</taxon>
        <taxon>Dothideomycetes</taxon>
        <taxon>Pleosporomycetidae</taxon>
        <taxon>Mytilinidiales</taxon>
        <taxon>Argynnaceae</taxon>
        <taxon>Lepidopterella</taxon>
    </lineage>
</organism>
<comment type="subcellular location">
    <subcellularLocation>
        <location evidence="1">Nucleus</location>
    </subcellularLocation>
</comment>
<comment type="similarity">
    <text evidence="2">Belongs to the eukaryotic/archaeal RNase P protein component 1 family.</text>
</comment>
<dbReference type="OrthoDB" id="124041at2759"/>
<evidence type="ECO:0000313" key="4">
    <source>
        <dbReference type="Proteomes" id="UP000250266"/>
    </source>
</evidence>
<sequence length="202" mass="21958">MADSPAPTHPAFSLLLRAHSPDTATRLFATRIAHKPLPLRPSSPTPSGRSLRRIHRNARAAVEKKRAAHKPRPLSAAQKRGMGLFEIPKAQREYRIYEGLHGMWVGYMREILGLDGEGGERNCVSPQGAGVMIASADMHGAEVEVVRSRCVSRVGLRGIVVRDAKFIFEIITKENILKKTTKGTHNLSIRGPACCEAGPGGA</sequence>
<dbReference type="GO" id="GO:0030677">
    <property type="term" value="C:ribonuclease P complex"/>
    <property type="evidence" value="ECO:0007669"/>
    <property type="project" value="InterPro"/>
</dbReference>
<dbReference type="GO" id="GO:0001682">
    <property type="term" value="P:tRNA 5'-leader removal"/>
    <property type="evidence" value="ECO:0007669"/>
    <property type="project" value="InterPro"/>
</dbReference>
<dbReference type="EMBL" id="KV745031">
    <property type="protein sequence ID" value="OCK78941.1"/>
    <property type="molecule type" value="Genomic_DNA"/>
</dbReference>
<feature type="non-terminal residue" evidence="3">
    <location>
        <position position="1"/>
    </location>
</feature>
<gene>
    <name evidence="3" type="ORF">K432DRAFT_383482</name>
</gene>
<dbReference type="PANTHER" id="PTHR13348">
    <property type="entry name" value="RIBONUCLEASE P SUBUNIT P29"/>
    <property type="match status" value="1"/>
</dbReference>
<accession>A0A8E2E854</accession>
<dbReference type="InterPro" id="IPR036980">
    <property type="entry name" value="RNase_P/MRP_Rpp29_sf"/>
</dbReference>
<name>A0A8E2E854_9PEZI</name>
<dbReference type="InterPro" id="IPR002730">
    <property type="entry name" value="Rpp29/RNP1"/>
</dbReference>
<evidence type="ECO:0000313" key="3">
    <source>
        <dbReference type="EMBL" id="OCK78941.1"/>
    </source>
</evidence>
<dbReference type="GO" id="GO:0033204">
    <property type="term" value="F:ribonuclease P RNA binding"/>
    <property type="evidence" value="ECO:0007669"/>
    <property type="project" value="InterPro"/>
</dbReference>
<dbReference type="GO" id="GO:0006364">
    <property type="term" value="P:rRNA processing"/>
    <property type="evidence" value="ECO:0007669"/>
    <property type="project" value="TreeGrafter"/>
</dbReference>
<evidence type="ECO:0000256" key="1">
    <source>
        <dbReference type="ARBA" id="ARBA00004123"/>
    </source>
</evidence>
<dbReference type="InterPro" id="IPR016848">
    <property type="entry name" value="RNase_P/MRP_Rpp29-subunit"/>
</dbReference>
<dbReference type="InterPro" id="IPR023534">
    <property type="entry name" value="Rof/RNase_P-like"/>
</dbReference>
<protein>
    <submittedName>
        <fullName evidence="3">Uncharacterized protein</fullName>
    </submittedName>
</protein>
<dbReference type="SUPFAM" id="SSF101744">
    <property type="entry name" value="Rof/RNase P subunit-like"/>
    <property type="match status" value="1"/>
</dbReference>
<dbReference type="Pfam" id="PF01868">
    <property type="entry name" value="RNase_P-MRP_p29"/>
    <property type="match status" value="1"/>
</dbReference>